<keyword evidence="4" id="KW-1185">Reference proteome</keyword>
<dbReference type="EMBL" id="ADBL01002221">
    <property type="status" value="NOT_ANNOTATED_CDS"/>
    <property type="molecule type" value="Genomic_DNA"/>
</dbReference>
<reference evidence="3" key="4">
    <citation type="journal article" date="2015" name="G3 (Bethesda)">
        <title>Genome sequences of three phytopathogenic species of the Magnaporthaceae family of fungi.</title>
        <authorList>
            <person name="Okagaki L.H."/>
            <person name="Nunes C.C."/>
            <person name="Sailsbery J."/>
            <person name="Clay B."/>
            <person name="Brown D."/>
            <person name="John T."/>
            <person name="Oh Y."/>
            <person name="Young N."/>
            <person name="Fitzgerald M."/>
            <person name="Haas B.J."/>
            <person name="Zeng Q."/>
            <person name="Young S."/>
            <person name="Adiconis X."/>
            <person name="Fan L."/>
            <person name="Levin J.Z."/>
            <person name="Mitchell T.K."/>
            <person name="Okubara P.A."/>
            <person name="Farman M.L."/>
            <person name="Kohn L.M."/>
            <person name="Birren B."/>
            <person name="Ma L.-J."/>
            <person name="Dean R.A."/>
        </authorList>
    </citation>
    <scope>NUCLEOTIDE SEQUENCE</scope>
    <source>
        <strain evidence="3">ATCC 64411 / 73-15</strain>
    </source>
</reference>
<protein>
    <submittedName>
        <fullName evidence="2 3">Uncharacterized protein</fullName>
    </submittedName>
</protein>
<evidence type="ECO:0000313" key="2">
    <source>
        <dbReference type="EMBL" id="KLU90106.1"/>
    </source>
</evidence>
<dbReference type="VEuPathDB" id="FungiDB:MAPG_09071"/>
<evidence type="ECO:0000313" key="3">
    <source>
        <dbReference type="EnsemblFungi" id="MAPG_09071T0"/>
    </source>
</evidence>
<organism evidence="3 4">
    <name type="scientific">Magnaporthiopsis poae (strain ATCC 64411 / 73-15)</name>
    <name type="common">Kentucky bluegrass fungus</name>
    <name type="synonym">Magnaporthe poae</name>
    <dbReference type="NCBI Taxonomy" id="644358"/>
    <lineage>
        <taxon>Eukaryota</taxon>
        <taxon>Fungi</taxon>
        <taxon>Dikarya</taxon>
        <taxon>Ascomycota</taxon>
        <taxon>Pezizomycotina</taxon>
        <taxon>Sordariomycetes</taxon>
        <taxon>Sordariomycetidae</taxon>
        <taxon>Magnaporthales</taxon>
        <taxon>Magnaporthaceae</taxon>
        <taxon>Magnaporthiopsis</taxon>
    </lineage>
</organism>
<dbReference type="EMBL" id="GL876974">
    <property type="protein sequence ID" value="KLU90106.1"/>
    <property type="molecule type" value="Genomic_DNA"/>
</dbReference>
<dbReference type="Proteomes" id="UP000011715">
    <property type="component" value="Unassembled WGS sequence"/>
</dbReference>
<dbReference type="AlphaFoldDB" id="A0A0C4E8Z8"/>
<reference evidence="4" key="2">
    <citation type="submission" date="2010-05" db="EMBL/GenBank/DDBJ databases">
        <title>The genome sequence of Magnaporthe poae strain ATCC 64411.</title>
        <authorList>
            <person name="Ma L.-J."/>
            <person name="Dead R."/>
            <person name="Young S."/>
            <person name="Zeng Q."/>
            <person name="Koehrsen M."/>
            <person name="Alvarado L."/>
            <person name="Berlin A."/>
            <person name="Chapman S.B."/>
            <person name="Chen Z."/>
            <person name="Freedman E."/>
            <person name="Gellesch M."/>
            <person name="Goldberg J."/>
            <person name="Griggs A."/>
            <person name="Gujja S."/>
            <person name="Heilman E.R."/>
            <person name="Heiman D."/>
            <person name="Hepburn T."/>
            <person name="Howarth C."/>
            <person name="Jen D."/>
            <person name="Larson L."/>
            <person name="Mehta T."/>
            <person name="Neiman D."/>
            <person name="Pearson M."/>
            <person name="Roberts A."/>
            <person name="Saif S."/>
            <person name="Shea T."/>
            <person name="Shenoy N."/>
            <person name="Sisk P."/>
            <person name="Stolte C."/>
            <person name="Sykes S."/>
            <person name="Walk T."/>
            <person name="White J."/>
            <person name="Yandava C."/>
            <person name="Haas B."/>
            <person name="Nusbaum C."/>
            <person name="Birren B."/>
        </authorList>
    </citation>
    <scope>NUCLEOTIDE SEQUENCE [LARGE SCALE GENOMIC DNA]</scope>
    <source>
        <strain evidence="4">ATCC 64411 / 73-15</strain>
    </source>
</reference>
<reference evidence="2" key="3">
    <citation type="submission" date="2011-03" db="EMBL/GenBank/DDBJ databases">
        <title>Annotation of Magnaporthe poae ATCC 64411.</title>
        <authorList>
            <person name="Ma L.-J."/>
            <person name="Dead R."/>
            <person name="Young S.K."/>
            <person name="Zeng Q."/>
            <person name="Gargeya S."/>
            <person name="Fitzgerald M."/>
            <person name="Haas B."/>
            <person name="Abouelleil A."/>
            <person name="Alvarado L."/>
            <person name="Arachchi H.M."/>
            <person name="Berlin A."/>
            <person name="Brown A."/>
            <person name="Chapman S.B."/>
            <person name="Chen Z."/>
            <person name="Dunbar C."/>
            <person name="Freedman E."/>
            <person name="Gearin G."/>
            <person name="Gellesch M."/>
            <person name="Goldberg J."/>
            <person name="Griggs A."/>
            <person name="Gujja S."/>
            <person name="Heiman D."/>
            <person name="Howarth C."/>
            <person name="Larson L."/>
            <person name="Lui A."/>
            <person name="MacDonald P.J.P."/>
            <person name="Mehta T."/>
            <person name="Montmayeur A."/>
            <person name="Murphy C."/>
            <person name="Neiman D."/>
            <person name="Pearson M."/>
            <person name="Priest M."/>
            <person name="Roberts A."/>
            <person name="Saif S."/>
            <person name="Shea T."/>
            <person name="Shenoy N."/>
            <person name="Sisk P."/>
            <person name="Stolte C."/>
            <person name="Sykes S."/>
            <person name="Yandava C."/>
            <person name="Wortman J."/>
            <person name="Nusbaum C."/>
            <person name="Birren B."/>
        </authorList>
    </citation>
    <scope>NUCLEOTIDE SEQUENCE</scope>
    <source>
        <strain evidence="2">ATCC 64411</strain>
    </source>
</reference>
<evidence type="ECO:0000313" key="4">
    <source>
        <dbReference type="Proteomes" id="UP000011715"/>
    </source>
</evidence>
<dbReference type="EnsemblFungi" id="MAPG_09071T0">
    <property type="protein sequence ID" value="MAPG_09071T0"/>
    <property type="gene ID" value="MAPG_09071"/>
</dbReference>
<gene>
    <name evidence="2" type="ORF">MAPG_09071</name>
</gene>
<feature type="region of interest" description="Disordered" evidence="1">
    <location>
        <begin position="1"/>
        <end position="21"/>
    </location>
</feature>
<evidence type="ECO:0000256" key="1">
    <source>
        <dbReference type="SAM" id="MobiDB-lite"/>
    </source>
</evidence>
<reference evidence="2" key="1">
    <citation type="submission" date="2010-05" db="EMBL/GenBank/DDBJ databases">
        <title>The Genome Sequence of Magnaporthe poae strain ATCC 64411.</title>
        <authorList>
            <consortium name="The Broad Institute Genome Sequencing Platform"/>
            <consortium name="Broad Institute Genome Sequencing Center for Infectious Disease"/>
            <person name="Ma L.-J."/>
            <person name="Dead R."/>
            <person name="Young S."/>
            <person name="Zeng Q."/>
            <person name="Koehrsen M."/>
            <person name="Alvarado L."/>
            <person name="Berlin A."/>
            <person name="Chapman S.B."/>
            <person name="Chen Z."/>
            <person name="Freedman E."/>
            <person name="Gellesch M."/>
            <person name="Goldberg J."/>
            <person name="Griggs A."/>
            <person name="Gujja S."/>
            <person name="Heilman E.R."/>
            <person name="Heiman D."/>
            <person name="Hepburn T."/>
            <person name="Howarth C."/>
            <person name="Jen D."/>
            <person name="Larson L."/>
            <person name="Mehta T."/>
            <person name="Neiman D."/>
            <person name="Pearson M."/>
            <person name="Roberts A."/>
            <person name="Saif S."/>
            <person name="Shea T."/>
            <person name="Shenoy N."/>
            <person name="Sisk P."/>
            <person name="Stolte C."/>
            <person name="Sykes S."/>
            <person name="Walk T."/>
            <person name="White J."/>
            <person name="Yandava C."/>
            <person name="Haas B."/>
            <person name="Nusbaum C."/>
            <person name="Birren B."/>
        </authorList>
    </citation>
    <scope>NUCLEOTIDE SEQUENCE</scope>
    <source>
        <strain evidence="2">ATCC 64411</strain>
    </source>
</reference>
<reference evidence="3" key="5">
    <citation type="submission" date="2015-06" db="UniProtKB">
        <authorList>
            <consortium name="EnsemblFungi"/>
        </authorList>
    </citation>
    <scope>IDENTIFICATION</scope>
    <source>
        <strain evidence="3">ATCC 64411</strain>
    </source>
</reference>
<name>A0A0C4E8Z8_MAGP6</name>
<proteinExistence type="predicted"/>
<sequence>MALEDPHAGSPAPRSRHAQDRANKIGGRRPALLSRLFSPPGGPPLASVPIRTWRLDLPFMRQELPLNDTPLLAVTGAKTSHRLGSIPAAADSGSSFRSKLPTSGLSTSTVILYPFSTARMEISASLDGYVMPVADVWCPWRECAAIGYG</sequence>
<accession>A0A0C4E8Z8</accession>